<evidence type="ECO:0000259" key="1">
    <source>
        <dbReference type="Pfam" id="PF01609"/>
    </source>
</evidence>
<dbReference type="GO" id="GO:0004803">
    <property type="term" value="F:transposase activity"/>
    <property type="evidence" value="ECO:0007669"/>
    <property type="project" value="InterPro"/>
</dbReference>
<dbReference type="AlphaFoldDB" id="T0ZZF9"/>
<dbReference type="PANTHER" id="PTHR33258">
    <property type="entry name" value="TRANSPOSASE INSL FOR INSERTION SEQUENCE ELEMENT IS186A-RELATED"/>
    <property type="match status" value="1"/>
</dbReference>
<dbReference type="Pfam" id="PF01609">
    <property type="entry name" value="DDE_Tnp_1"/>
    <property type="match status" value="1"/>
</dbReference>
<sequence>MRFKRLAWRKTDRSTGVICDHTIALAVFYSKQGYPKPLRRVRFKDPETGKKLVFITNHLDLDPLTICQLYKMRWQVELFFKWIKQHLRIKAFFGTSENAVKSQIWIAVCTYVLVAIVRKRPKLEASMHGILQILSLTLFEKTPLDQLLTLAVEGETQLGSANQLILFE</sequence>
<organism evidence="2">
    <name type="scientific">mine drainage metagenome</name>
    <dbReference type="NCBI Taxonomy" id="410659"/>
    <lineage>
        <taxon>unclassified sequences</taxon>
        <taxon>metagenomes</taxon>
        <taxon>ecological metagenomes</taxon>
    </lineage>
</organism>
<dbReference type="EMBL" id="AUZX01008922">
    <property type="protein sequence ID" value="EQD53636.1"/>
    <property type="molecule type" value="Genomic_DNA"/>
</dbReference>
<reference evidence="2" key="1">
    <citation type="submission" date="2013-08" db="EMBL/GenBank/DDBJ databases">
        <authorList>
            <person name="Mendez C."/>
            <person name="Richter M."/>
            <person name="Ferrer M."/>
            <person name="Sanchez J."/>
        </authorList>
    </citation>
    <scope>NUCLEOTIDE SEQUENCE</scope>
</reference>
<evidence type="ECO:0000313" key="2">
    <source>
        <dbReference type="EMBL" id="EQD53636.1"/>
    </source>
</evidence>
<comment type="caution">
    <text evidence="2">The sequence shown here is derived from an EMBL/GenBank/DDBJ whole genome shotgun (WGS) entry which is preliminary data.</text>
</comment>
<dbReference type="PANTHER" id="PTHR33258:SF1">
    <property type="entry name" value="TRANSPOSASE INSL FOR INSERTION SEQUENCE ELEMENT IS186A-RELATED"/>
    <property type="match status" value="1"/>
</dbReference>
<accession>T0ZZF9</accession>
<name>T0ZZF9_9ZZZZ</name>
<gene>
    <name evidence="2" type="ORF">B1A_12306</name>
</gene>
<dbReference type="SUPFAM" id="SSF53098">
    <property type="entry name" value="Ribonuclease H-like"/>
    <property type="match status" value="1"/>
</dbReference>
<protein>
    <submittedName>
        <fullName evidence="2">Transposase, IS4 family protein</fullName>
    </submittedName>
</protein>
<dbReference type="GO" id="GO:0006313">
    <property type="term" value="P:DNA transposition"/>
    <property type="evidence" value="ECO:0007669"/>
    <property type="project" value="InterPro"/>
</dbReference>
<dbReference type="InterPro" id="IPR012337">
    <property type="entry name" value="RNaseH-like_sf"/>
</dbReference>
<proteinExistence type="predicted"/>
<dbReference type="Gene3D" id="3.90.350.10">
    <property type="entry name" value="Transposase Inhibitor Protein From Tn5, Chain A, domain 1"/>
    <property type="match status" value="1"/>
</dbReference>
<feature type="domain" description="Transposase IS4-like" evidence="1">
    <location>
        <begin position="11"/>
        <end position="113"/>
    </location>
</feature>
<dbReference type="GO" id="GO:0003677">
    <property type="term" value="F:DNA binding"/>
    <property type="evidence" value="ECO:0007669"/>
    <property type="project" value="InterPro"/>
</dbReference>
<dbReference type="InterPro" id="IPR002559">
    <property type="entry name" value="Transposase_11"/>
</dbReference>
<reference evidence="2" key="2">
    <citation type="journal article" date="2014" name="ISME J.">
        <title>Microbial stratification in low pH oxic and suboxic macroscopic growths along an acid mine drainage.</title>
        <authorList>
            <person name="Mendez-Garcia C."/>
            <person name="Mesa V."/>
            <person name="Sprenger R.R."/>
            <person name="Richter M."/>
            <person name="Diez M.S."/>
            <person name="Solano J."/>
            <person name="Bargiela R."/>
            <person name="Golyshina O.V."/>
            <person name="Manteca A."/>
            <person name="Ramos J.L."/>
            <person name="Gallego J.R."/>
            <person name="Llorente I."/>
            <person name="Martins Dos Santos V.A."/>
            <person name="Jensen O.N."/>
            <person name="Pelaez A.I."/>
            <person name="Sanchez J."/>
            <person name="Ferrer M."/>
        </authorList>
    </citation>
    <scope>NUCLEOTIDE SEQUENCE</scope>
</reference>